<dbReference type="STRING" id="1182543.W9X3I4"/>
<comment type="caution">
    <text evidence="5">The sequence shown here is derived from an EMBL/GenBank/DDBJ whole genome shotgun (WGS) entry which is preliminary data.</text>
</comment>
<dbReference type="GO" id="GO:0071949">
    <property type="term" value="F:FAD binding"/>
    <property type="evidence" value="ECO:0007669"/>
    <property type="project" value="InterPro"/>
</dbReference>
<dbReference type="InterPro" id="IPR050641">
    <property type="entry name" value="RIFMO-like"/>
</dbReference>
<keyword evidence="3" id="KW-0560">Oxidoreductase</keyword>
<gene>
    <name evidence="5" type="ORF">A1O5_04336</name>
</gene>
<dbReference type="PANTHER" id="PTHR43004">
    <property type="entry name" value="TRK SYSTEM POTASSIUM UPTAKE PROTEIN"/>
    <property type="match status" value="1"/>
</dbReference>
<dbReference type="InterPro" id="IPR002938">
    <property type="entry name" value="FAD-bd"/>
</dbReference>
<proteinExistence type="predicted"/>
<evidence type="ECO:0000256" key="1">
    <source>
        <dbReference type="ARBA" id="ARBA00022630"/>
    </source>
</evidence>
<evidence type="ECO:0000256" key="2">
    <source>
        <dbReference type="ARBA" id="ARBA00022827"/>
    </source>
</evidence>
<dbReference type="EMBL" id="AMGX01000006">
    <property type="protein sequence ID" value="EXJ71835.1"/>
    <property type="molecule type" value="Genomic_DNA"/>
</dbReference>
<dbReference type="Proteomes" id="UP000019471">
    <property type="component" value="Unassembled WGS sequence"/>
</dbReference>
<organism evidence="5 6">
    <name type="scientific">Cladophialophora psammophila CBS 110553</name>
    <dbReference type="NCBI Taxonomy" id="1182543"/>
    <lineage>
        <taxon>Eukaryota</taxon>
        <taxon>Fungi</taxon>
        <taxon>Dikarya</taxon>
        <taxon>Ascomycota</taxon>
        <taxon>Pezizomycotina</taxon>
        <taxon>Eurotiomycetes</taxon>
        <taxon>Chaetothyriomycetidae</taxon>
        <taxon>Chaetothyriales</taxon>
        <taxon>Herpotrichiellaceae</taxon>
        <taxon>Cladophialophora</taxon>
    </lineage>
</organism>
<accession>W9X3I4</accession>
<dbReference type="InterPro" id="IPR036188">
    <property type="entry name" value="FAD/NAD-bd_sf"/>
</dbReference>
<dbReference type="RefSeq" id="XP_007743133.1">
    <property type="nucleotide sequence ID" value="XM_007744943.1"/>
</dbReference>
<dbReference type="GO" id="GO:0016709">
    <property type="term" value="F:oxidoreductase activity, acting on paired donors, with incorporation or reduction of molecular oxygen, NAD(P)H as one donor, and incorporation of one atom of oxygen"/>
    <property type="evidence" value="ECO:0007669"/>
    <property type="project" value="UniProtKB-ARBA"/>
</dbReference>
<dbReference type="HOGENOM" id="CLU_2084623_0_0_1"/>
<keyword evidence="1" id="KW-0285">Flavoprotein</keyword>
<dbReference type="eggNOG" id="KOG3855">
    <property type="taxonomic scope" value="Eukaryota"/>
</dbReference>
<dbReference type="Gene3D" id="3.50.50.60">
    <property type="entry name" value="FAD/NAD(P)-binding domain"/>
    <property type="match status" value="1"/>
</dbReference>
<dbReference type="Gene3D" id="3.30.9.10">
    <property type="entry name" value="D-Amino Acid Oxidase, subunit A, domain 2"/>
    <property type="match status" value="1"/>
</dbReference>
<evidence type="ECO:0000313" key="5">
    <source>
        <dbReference type="EMBL" id="EXJ71835.1"/>
    </source>
</evidence>
<reference evidence="5 6" key="1">
    <citation type="submission" date="2013-03" db="EMBL/GenBank/DDBJ databases">
        <title>The Genome Sequence of Cladophialophora psammophila CBS 110553.</title>
        <authorList>
            <consortium name="The Broad Institute Genomics Platform"/>
            <person name="Cuomo C."/>
            <person name="de Hoog S."/>
            <person name="Gorbushina A."/>
            <person name="Walker B."/>
            <person name="Young S.K."/>
            <person name="Zeng Q."/>
            <person name="Gargeya S."/>
            <person name="Fitzgerald M."/>
            <person name="Haas B."/>
            <person name="Abouelleil A."/>
            <person name="Allen A.W."/>
            <person name="Alvarado L."/>
            <person name="Arachchi H.M."/>
            <person name="Berlin A.M."/>
            <person name="Chapman S.B."/>
            <person name="Gainer-Dewar J."/>
            <person name="Goldberg J."/>
            <person name="Griggs A."/>
            <person name="Gujja S."/>
            <person name="Hansen M."/>
            <person name="Howarth C."/>
            <person name="Imamovic A."/>
            <person name="Ireland A."/>
            <person name="Larimer J."/>
            <person name="McCowan C."/>
            <person name="Murphy C."/>
            <person name="Pearson M."/>
            <person name="Poon T.W."/>
            <person name="Priest M."/>
            <person name="Roberts A."/>
            <person name="Saif S."/>
            <person name="Shea T."/>
            <person name="Sisk P."/>
            <person name="Sykes S."/>
            <person name="Wortman J."/>
            <person name="Nusbaum C."/>
            <person name="Birren B."/>
        </authorList>
    </citation>
    <scope>NUCLEOTIDE SEQUENCE [LARGE SCALE GENOMIC DNA]</scope>
    <source>
        <strain evidence="5 6">CBS 110553</strain>
    </source>
</reference>
<dbReference type="SUPFAM" id="SSF51905">
    <property type="entry name" value="FAD/NAD(P)-binding domain"/>
    <property type="match status" value="1"/>
</dbReference>
<protein>
    <recommendedName>
        <fullName evidence="4">FAD-binding domain-containing protein</fullName>
    </recommendedName>
</protein>
<keyword evidence="2" id="KW-0274">FAD</keyword>
<dbReference type="OrthoDB" id="2431938at2759"/>
<feature type="domain" description="FAD-binding" evidence="4">
    <location>
        <begin position="10"/>
        <end position="78"/>
    </location>
</feature>
<evidence type="ECO:0000259" key="4">
    <source>
        <dbReference type="Pfam" id="PF01494"/>
    </source>
</evidence>
<dbReference type="PANTHER" id="PTHR43004:SF21">
    <property type="entry name" value="FAD-BINDING DOMAIN-CONTAINING PROTEIN-RELATED"/>
    <property type="match status" value="1"/>
</dbReference>
<sequence>MQEEDLPTGTVLIAGGGPVGLLVAQVLAHYQVKSVLLERNQSTTKWPKMDLTNSRSMEIFRRLGLADALREQGVASHIPQPVLFSTGLPADRIITKWEHPSASLSSHRASKIEIMAD</sequence>
<evidence type="ECO:0000256" key="3">
    <source>
        <dbReference type="ARBA" id="ARBA00023002"/>
    </source>
</evidence>
<dbReference type="Pfam" id="PF01494">
    <property type="entry name" value="FAD_binding_3"/>
    <property type="match status" value="1"/>
</dbReference>
<name>W9X3I4_9EURO</name>
<dbReference type="AlphaFoldDB" id="W9X3I4"/>
<evidence type="ECO:0000313" key="6">
    <source>
        <dbReference type="Proteomes" id="UP000019471"/>
    </source>
</evidence>
<dbReference type="GeneID" id="19189060"/>
<keyword evidence="6" id="KW-1185">Reference proteome</keyword>